<evidence type="ECO:0000313" key="2">
    <source>
        <dbReference type="EMBL" id="EGF97655.1"/>
    </source>
</evidence>
<feature type="region of interest" description="Disordered" evidence="1">
    <location>
        <begin position="13"/>
        <end position="48"/>
    </location>
</feature>
<protein>
    <submittedName>
        <fullName evidence="2">Uncharacterized protein</fullName>
    </submittedName>
</protein>
<dbReference type="KEGG" id="mlr:MELLADRAFT_114176"/>
<dbReference type="InParanoid" id="F4SCH7"/>
<feature type="region of interest" description="Disordered" evidence="1">
    <location>
        <begin position="155"/>
        <end position="190"/>
    </location>
</feature>
<dbReference type="Proteomes" id="UP000001072">
    <property type="component" value="Unassembled WGS sequence"/>
</dbReference>
<organism evidence="3">
    <name type="scientific">Melampsora larici-populina (strain 98AG31 / pathotype 3-4-7)</name>
    <name type="common">Poplar leaf rust fungus</name>
    <dbReference type="NCBI Taxonomy" id="747676"/>
    <lineage>
        <taxon>Eukaryota</taxon>
        <taxon>Fungi</taxon>
        <taxon>Dikarya</taxon>
        <taxon>Basidiomycota</taxon>
        <taxon>Pucciniomycotina</taxon>
        <taxon>Pucciniomycetes</taxon>
        <taxon>Pucciniales</taxon>
        <taxon>Melampsoraceae</taxon>
        <taxon>Melampsora</taxon>
    </lineage>
</organism>
<keyword evidence="3" id="KW-1185">Reference proteome</keyword>
<feature type="non-terminal residue" evidence="2">
    <location>
        <position position="320"/>
    </location>
</feature>
<feature type="compositionally biased region" description="Low complexity" evidence="1">
    <location>
        <begin position="173"/>
        <end position="190"/>
    </location>
</feature>
<accession>F4SCH7</accession>
<dbReference type="GeneID" id="18925240"/>
<gene>
    <name evidence="2" type="ORF">MELLADRAFT_114176</name>
</gene>
<dbReference type="AlphaFoldDB" id="F4SCH7"/>
<dbReference type="OrthoDB" id="10612794at2759"/>
<sequence>MTINIYGNITVAGNSSITTNHSSRSSRSRPARPQSVTQPRRNNRRRHNSIAVENLVIEDHVQHHDIDNHAGNHHARERLLIEAPRRQRDQSVVIAPPPRRNAPLPRRRSSRIARRALLNAQMYPRRRRPIPAAHEDHDFWTKIWTLPRRRSLSTGDLDQINTESSRGRSQGPLSTSLQGRRSSSQRIRGTNGSTTLGDCLIVSTAAYQIPKGYLQRPACLIGMLQVAHGAILKGVKHRTSQTALHMNKLQIEQTTIDANYTGRAYWEDLPLSLPTLYTMLNLEIKLESQILCPECFTLHGTPFEKIDETYKMKCDALRFL</sequence>
<proteinExistence type="predicted"/>
<name>F4SCH7_MELLP</name>
<feature type="region of interest" description="Disordered" evidence="1">
    <location>
        <begin position="82"/>
        <end position="107"/>
    </location>
</feature>
<dbReference type="eggNOG" id="KOG3630">
    <property type="taxonomic scope" value="Eukaryota"/>
</dbReference>
<evidence type="ECO:0000313" key="3">
    <source>
        <dbReference type="Proteomes" id="UP000001072"/>
    </source>
</evidence>
<dbReference type="HOGENOM" id="CLU_870327_0_0_1"/>
<dbReference type="RefSeq" id="XP_007419074.1">
    <property type="nucleotide sequence ID" value="XM_007419012.1"/>
</dbReference>
<evidence type="ECO:0000256" key="1">
    <source>
        <dbReference type="SAM" id="MobiDB-lite"/>
    </source>
</evidence>
<feature type="compositionally biased region" description="Polar residues" evidence="1">
    <location>
        <begin position="155"/>
        <end position="172"/>
    </location>
</feature>
<dbReference type="VEuPathDB" id="FungiDB:MELLADRAFT_114176"/>
<dbReference type="EMBL" id="GL883208">
    <property type="protein sequence ID" value="EGF97655.1"/>
    <property type="molecule type" value="Genomic_DNA"/>
</dbReference>
<reference evidence="3" key="1">
    <citation type="journal article" date="2011" name="Proc. Natl. Acad. Sci. U.S.A.">
        <title>Obligate biotrophy features unraveled by the genomic analysis of rust fungi.</title>
        <authorList>
            <person name="Duplessis S."/>
            <person name="Cuomo C.A."/>
            <person name="Lin Y.-C."/>
            <person name="Aerts A."/>
            <person name="Tisserant E."/>
            <person name="Veneault-Fourrey C."/>
            <person name="Joly D.L."/>
            <person name="Hacquard S."/>
            <person name="Amselem J."/>
            <person name="Cantarel B.L."/>
            <person name="Chiu R."/>
            <person name="Coutinho P.M."/>
            <person name="Feau N."/>
            <person name="Field M."/>
            <person name="Frey P."/>
            <person name="Gelhaye E."/>
            <person name="Goldberg J."/>
            <person name="Grabherr M.G."/>
            <person name="Kodira C.D."/>
            <person name="Kohler A."/>
            <person name="Kuees U."/>
            <person name="Lindquist E.A."/>
            <person name="Lucas S.M."/>
            <person name="Mago R."/>
            <person name="Mauceli E."/>
            <person name="Morin E."/>
            <person name="Murat C."/>
            <person name="Pangilinan J.L."/>
            <person name="Park R."/>
            <person name="Pearson M."/>
            <person name="Quesneville H."/>
            <person name="Rouhier N."/>
            <person name="Sakthikumar S."/>
            <person name="Salamov A.A."/>
            <person name="Schmutz J."/>
            <person name="Selles B."/>
            <person name="Shapiro H."/>
            <person name="Tanguay P."/>
            <person name="Tuskan G.A."/>
            <person name="Henrissat B."/>
            <person name="Van de Peer Y."/>
            <person name="Rouze P."/>
            <person name="Ellis J.G."/>
            <person name="Dodds P.N."/>
            <person name="Schein J.E."/>
            <person name="Zhong S."/>
            <person name="Hamelin R.C."/>
            <person name="Grigoriev I.V."/>
            <person name="Szabo L.J."/>
            <person name="Martin F."/>
        </authorList>
    </citation>
    <scope>NUCLEOTIDE SEQUENCE [LARGE SCALE GENOMIC DNA]</scope>
    <source>
        <strain evidence="3">98AG31 / pathotype 3-4-7</strain>
    </source>
</reference>